<dbReference type="RefSeq" id="WP_393013541.1">
    <property type="nucleotide sequence ID" value="NZ_JAZAQF010000069.1"/>
</dbReference>
<dbReference type="Pfam" id="PF00672">
    <property type="entry name" value="HAMP"/>
    <property type="match status" value="1"/>
</dbReference>
<evidence type="ECO:0000256" key="7">
    <source>
        <dbReference type="ARBA" id="ARBA00022692"/>
    </source>
</evidence>
<dbReference type="InterPro" id="IPR013655">
    <property type="entry name" value="PAS_fold_3"/>
</dbReference>
<dbReference type="CDD" id="cd17546">
    <property type="entry name" value="REC_hyHK_CKI1_RcsC-like"/>
    <property type="match status" value="1"/>
</dbReference>
<proteinExistence type="predicted"/>
<evidence type="ECO:0000259" key="19">
    <source>
        <dbReference type="PROSITE" id="PS50113"/>
    </source>
</evidence>
<evidence type="ECO:0000256" key="1">
    <source>
        <dbReference type="ARBA" id="ARBA00000085"/>
    </source>
</evidence>
<dbReference type="Pfam" id="PF00072">
    <property type="entry name" value="Response_reg"/>
    <property type="match status" value="1"/>
</dbReference>
<name>A0ABW7CDQ4_9CYAN</name>
<dbReference type="SUPFAM" id="SSF158472">
    <property type="entry name" value="HAMP domain-like"/>
    <property type="match status" value="1"/>
</dbReference>
<dbReference type="InterPro" id="IPR011006">
    <property type="entry name" value="CheY-like_superfamily"/>
</dbReference>
<dbReference type="CDD" id="cd12913">
    <property type="entry name" value="PDC1_MCP_like"/>
    <property type="match status" value="1"/>
</dbReference>
<dbReference type="InterPro" id="IPR001789">
    <property type="entry name" value="Sig_transdc_resp-reg_receiver"/>
</dbReference>
<dbReference type="PROSITE" id="PS50112">
    <property type="entry name" value="PAS"/>
    <property type="match status" value="1"/>
</dbReference>
<dbReference type="InterPro" id="IPR036890">
    <property type="entry name" value="HATPase_C_sf"/>
</dbReference>
<comment type="caution">
    <text evidence="21">The sequence shown here is derived from an EMBL/GenBank/DDBJ whole genome shotgun (WGS) entry which is preliminary data.</text>
</comment>
<evidence type="ECO:0000256" key="10">
    <source>
        <dbReference type="ARBA" id="ARBA00022840"/>
    </source>
</evidence>
<evidence type="ECO:0000256" key="4">
    <source>
        <dbReference type="ARBA" id="ARBA00022475"/>
    </source>
</evidence>
<dbReference type="CDD" id="cd00130">
    <property type="entry name" value="PAS"/>
    <property type="match status" value="1"/>
</dbReference>
<dbReference type="PROSITE" id="PS50110">
    <property type="entry name" value="RESPONSE_REGULATORY"/>
    <property type="match status" value="1"/>
</dbReference>
<keyword evidence="6" id="KW-0808">Transferase</keyword>
<dbReference type="EC" id="2.7.13.3" evidence="3"/>
<keyword evidence="13 15" id="KW-0472">Membrane</keyword>
<evidence type="ECO:0000259" key="16">
    <source>
        <dbReference type="PROSITE" id="PS50109"/>
    </source>
</evidence>
<keyword evidence="11 15" id="KW-1133">Transmembrane helix</keyword>
<evidence type="ECO:0000259" key="20">
    <source>
        <dbReference type="PROSITE" id="PS50885"/>
    </source>
</evidence>
<feature type="modified residue" description="4-aspartylphosphate" evidence="14">
    <location>
        <position position="885"/>
    </location>
</feature>
<keyword evidence="5 14" id="KW-0597">Phosphoprotein</keyword>
<sequence length="1053" mass="116128">MTEAGSAPEFARSSRWPLSKLIVLVTTLQALVAVGLTGQVVLVQGQRAVDALMNRLGSEVDRQIQAYVYQYLSEPLRLNQLHVQAFAADQVKLTDFSALETYFHGKLQLFPLVTTTEFGTAVGGSLEVRELPSSTLIKRSDRLGSGLRRIFEVDRQGRRVLKDSQLYDVRNRPWFKTALAARRPQWTSVFAFSGTGELGISAVQPLYDRTGQLVGVFASDLALEGISTFLRAQDIGHSGVAAIVERSGQVIATSTNDPISPEGKRIRAKDLENSMLQAAVATVEQRFGTWAAISPNAPTTQLTTKFIGPTQQTRLLVQVSPLRDRNGLDWLLVTAIPEADFAGPVMAARRDILAIMLLALAVAIGLGWWIGRQVSRPLVKLCAATDAVAANQLDQVVMTEGTAETDQLARAFNTMTQQLRQSFQELAASNQALEERVAERTASLQTSEARLRSIAQNIPGAIFQFSNHEGQWTIDYMSDRVSELTGFSAEEFMADLGRFISAIHPDDRDGYIESVSRVVENPTEWAYEARLIRPDGSLRWWQGASTPKRADDGTVVFSGVLFDITARKQAELALAEAKEAAEVANLAKSEFLANMSHELRTPLNGILGYAQVLQRASNLHEEQLAKIGVIHQCGTHLLTLINDVLDLAKIEARKMELHPTEFHFRAFLRGVTEMCRLRAELKGLQFAEEIADDLPEGIRTDEKRLRQVLLNLLGNAIKFTDSGTVTLRVLAMGGDRVQFEVQDTGVGLEADQFSRIFLPFEQVGETKRQTEGTGLGLAISQQIVGLMGGQITVESQPHVGSSFRFEVPLPVAAEWSRHSRMTQQGQIVGIQGHAPQVLVVDDKWENRAVLREMLEPIGFVIQEAEDGAVAWQFLEHHRPQVVITDLLMPNLDGYTLIDLIRRHPELQQLPIIVSSASVFESDRQQSLDAGGSDFLPKPVQTHELLHLLQKHLQLVWIYEASSIAPSPLAQSAAEPDLPPDALIYPIDPELLEQLETLARKGNFNALKRQAKALAEQDPTLAPFAQQLKSLAQAFNDQGILELLSQVPGSSNAN</sequence>
<dbReference type="Gene3D" id="3.30.450.20">
    <property type="entry name" value="PAS domain"/>
    <property type="match status" value="2"/>
</dbReference>
<feature type="domain" description="Histidine kinase" evidence="16">
    <location>
        <begin position="594"/>
        <end position="811"/>
    </location>
</feature>
<dbReference type="InterPro" id="IPR036097">
    <property type="entry name" value="HisK_dim/P_sf"/>
</dbReference>
<evidence type="ECO:0000256" key="5">
    <source>
        <dbReference type="ARBA" id="ARBA00022553"/>
    </source>
</evidence>
<keyword evidence="4" id="KW-1003">Cell membrane</keyword>
<dbReference type="SMART" id="SM00086">
    <property type="entry name" value="PAC"/>
    <property type="match status" value="1"/>
</dbReference>
<dbReference type="Gene3D" id="1.10.287.130">
    <property type="match status" value="1"/>
</dbReference>
<evidence type="ECO:0000313" key="22">
    <source>
        <dbReference type="Proteomes" id="UP001604335"/>
    </source>
</evidence>
<dbReference type="PROSITE" id="PS50885">
    <property type="entry name" value="HAMP"/>
    <property type="match status" value="1"/>
</dbReference>
<dbReference type="CDD" id="cd06225">
    <property type="entry name" value="HAMP"/>
    <property type="match status" value="1"/>
</dbReference>
<dbReference type="SUPFAM" id="SSF55785">
    <property type="entry name" value="PYP-like sensor domain (PAS domain)"/>
    <property type="match status" value="1"/>
</dbReference>
<evidence type="ECO:0000256" key="13">
    <source>
        <dbReference type="ARBA" id="ARBA00023136"/>
    </source>
</evidence>
<dbReference type="InterPro" id="IPR029151">
    <property type="entry name" value="Sensor-like_sf"/>
</dbReference>
<keyword evidence="22" id="KW-1185">Reference proteome</keyword>
<dbReference type="SMART" id="SM00388">
    <property type="entry name" value="HisKA"/>
    <property type="match status" value="1"/>
</dbReference>
<dbReference type="CDD" id="cd00082">
    <property type="entry name" value="HisKA"/>
    <property type="match status" value="1"/>
</dbReference>
<dbReference type="InterPro" id="IPR004358">
    <property type="entry name" value="Sig_transdc_His_kin-like_C"/>
</dbReference>
<evidence type="ECO:0000256" key="3">
    <source>
        <dbReference type="ARBA" id="ARBA00012438"/>
    </source>
</evidence>
<organism evidence="21 22">
    <name type="scientific">Limnothrix redekei LRLZ20PSL1</name>
    <dbReference type="NCBI Taxonomy" id="3112953"/>
    <lineage>
        <taxon>Bacteria</taxon>
        <taxon>Bacillati</taxon>
        <taxon>Cyanobacteriota</taxon>
        <taxon>Cyanophyceae</taxon>
        <taxon>Pseudanabaenales</taxon>
        <taxon>Pseudanabaenaceae</taxon>
        <taxon>Limnothrix</taxon>
    </lineage>
</organism>
<evidence type="ECO:0000259" key="18">
    <source>
        <dbReference type="PROSITE" id="PS50112"/>
    </source>
</evidence>
<feature type="domain" description="PAC" evidence="19">
    <location>
        <begin position="525"/>
        <end position="576"/>
    </location>
</feature>
<dbReference type="Gene3D" id="3.40.50.2300">
    <property type="match status" value="1"/>
</dbReference>
<dbReference type="SUPFAM" id="SSF47384">
    <property type="entry name" value="Homodimeric domain of signal transducing histidine kinase"/>
    <property type="match status" value="1"/>
</dbReference>
<dbReference type="InterPro" id="IPR001610">
    <property type="entry name" value="PAC"/>
</dbReference>
<evidence type="ECO:0000313" key="21">
    <source>
        <dbReference type="EMBL" id="MFG3818304.1"/>
    </source>
</evidence>
<dbReference type="Pfam" id="PF08447">
    <property type="entry name" value="PAS_3"/>
    <property type="match status" value="1"/>
</dbReference>
<keyword evidence="9" id="KW-0418">Kinase</keyword>
<dbReference type="PANTHER" id="PTHR43047:SF64">
    <property type="entry name" value="HISTIDINE KINASE CONTAINING CHEY-HOMOLOGOUS RECEIVER DOMAIN AND PAS DOMAIN-RELATED"/>
    <property type="match status" value="1"/>
</dbReference>
<feature type="domain" description="Response regulatory" evidence="17">
    <location>
        <begin position="836"/>
        <end position="952"/>
    </location>
</feature>
<dbReference type="Proteomes" id="UP001604335">
    <property type="component" value="Unassembled WGS sequence"/>
</dbReference>
<dbReference type="CDD" id="cd16922">
    <property type="entry name" value="HATPase_EvgS-ArcB-TorS-like"/>
    <property type="match status" value="1"/>
</dbReference>
<dbReference type="SUPFAM" id="SSF103190">
    <property type="entry name" value="Sensory domain-like"/>
    <property type="match status" value="1"/>
</dbReference>
<evidence type="ECO:0000256" key="12">
    <source>
        <dbReference type="ARBA" id="ARBA00023012"/>
    </source>
</evidence>
<feature type="domain" description="PAS" evidence="18">
    <location>
        <begin position="447"/>
        <end position="522"/>
    </location>
</feature>
<comment type="catalytic activity">
    <reaction evidence="1">
        <text>ATP + protein L-histidine = ADP + protein N-phospho-L-histidine.</text>
        <dbReference type="EC" id="2.7.13.3"/>
    </reaction>
</comment>
<dbReference type="InterPro" id="IPR035965">
    <property type="entry name" value="PAS-like_dom_sf"/>
</dbReference>
<dbReference type="SMART" id="SM00304">
    <property type="entry name" value="HAMP"/>
    <property type="match status" value="1"/>
</dbReference>
<accession>A0ABW7CDQ4</accession>
<dbReference type="Pfam" id="PF02743">
    <property type="entry name" value="dCache_1"/>
    <property type="match status" value="1"/>
</dbReference>
<keyword evidence="12" id="KW-0902">Two-component regulatory system</keyword>
<evidence type="ECO:0000256" key="9">
    <source>
        <dbReference type="ARBA" id="ARBA00022777"/>
    </source>
</evidence>
<evidence type="ECO:0000256" key="6">
    <source>
        <dbReference type="ARBA" id="ARBA00022679"/>
    </source>
</evidence>
<dbReference type="PROSITE" id="PS50109">
    <property type="entry name" value="HIS_KIN"/>
    <property type="match status" value="1"/>
</dbReference>
<keyword evidence="10 21" id="KW-0067">ATP-binding</keyword>
<protein>
    <recommendedName>
        <fullName evidence="3">histidine kinase</fullName>
        <ecNumber evidence="3">2.7.13.3</ecNumber>
    </recommendedName>
</protein>
<gene>
    <name evidence="21" type="ORF">VPK24_11705</name>
</gene>
<dbReference type="SUPFAM" id="SSF52172">
    <property type="entry name" value="CheY-like"/>
    <property type="match status" value="1"/>
</dbReference>
<keyword evidence="7 15" id="KW-0812">Transmembrane</keyword>
<evidence type="ECO:0000256" key="8">
    <source>
        <dbReference type="ARBA" id="ARBA00022741"/>
    </source>
</evidence>
<dbReference type="CDD" id="cd18774">
    <property type="entry name" value="PDC2_HK_sensor"/>
    <property type="match status" value="1"/>
</dbReference>
<dbReference type="EMBL" id="JAZAQF010000069">
    <property type="protein sequence ID" value="MFG3818304.1"/>
    <property type="molecule type" value="Genomic_DNA"/>
</dbReference>
<dbReference type="SMART" id="SM00448">
    <property type="entry name" value="REC"/>
    <property type="match status" value="1"/>
</dbReference>
<dbReference type="Gene3D" id="3.30.565.10">
    <property type="entry name" value="Histidine kinase-like ATPase, C-terminal domain"/>
    <property type="match status" value="1"/>
</dbReference>
<dbReference type="PROSITE" id="PS50113">
    <property type="entry name" value="PAC"/>
    <property type="match status" value="1"/>
</dbReference>
<dbReference type="NCBIfam" id="TIGR00229">
    <property type="entry name" value="sensory_box"/>
    <property type="match status" value="1"/>
</dbReference>
<dbReference type="InterPro" id="IPR003660">
    <property type="entry name" value="HAMP_dom"/>
</dbReference>
<dbReference type="InterPro" id="IPR000700">
    <property type="entry name" value="PAS-assoc_C"/>
</dbReference>
<dbReference type="Gene3D" id="6.10.340.10">
    <property type="match status" value="1"/>
</dbReference>
<evidence type="ECO:0000256" key="2">
    <source>
        <dbReference type="ARBA" id="ARBA00004651"/>
    </source>
</evidence>
<feature type="domain" description="HAMP" evidence="20">
    <location>
        <begin position="372"/>
        <end position="424"/>
    </location>
</feature>
<dbReference type="PRINTS" id="PR00344">
    <property type="entry name" value="BCTRLSENSOR"/>
</dbReference>
<evidence type="ECO:0000256" key="14">
    <source>
        <dbReference type="PROSITE-ProRule" id="PRU00169"/>
    </source>
</evidence>
<dbReference type="Pfam" id="PF02518">
    <property type="entry name" value="HATPase_c"/>
    <property type="match status" value="1"/>
</dbReference>
<keyword evidence="8" id="KW-0547">Nucleotide-binding</keyword>
<dbReference type="SMART" id="SM00387">
    <property type="entry name" value="HATPase_c"/>
    <property type="match status" value="1"/>
</dbReference>
<dbReference type="Pfam" id="PF00512">
    <property type="entry name" value="HisKA"/>
    <property type="match status" value="1"/>
</dbReference>
<dbReference type="InterPro" id="IPR003661">
    <property type="entry name" value="HisK_dim/P_dom"/>
</dbReference>
<dbReference type="SMART" id="SM00091">
    <property type="entry name" value="PAS"/>
    <property type="match status" value="1"/>
</dbReference>
<dbReference type="InterPro" id="IPR005467">
    <property type="entry name" value="His_kinase_dom"/>
</dbReference>
<dbReference type="InterPro" id="IPR003594">
    <property type="entry name" value="HATPase_dom"/>
</dbReference>
<feature type="transmembrane region" description="Helical" evidence="15">
    <location>
        <begin position="21"/>
        <end position="43"/>
    </location>
</feature>
<reference evidence="22" key="1">
    <citation type="journal article" date="2024" name="Algal Res.">
        <title>Biochemical, toxicological and genomic investigation of a high-biomass producing Limnothrix strain isolated from Italian shallow drinking water reservoir.</title>
        <authorList>
            <person name="Simonazzi M."/>
            <person name="Shishido T.K."/>
            <person name="Delbaje E."/>
            <person name="Wahlsten M."/>
            <person name="Fewer D.P."/>
            <person name="Sivonen K."/>
            <person name="Pezzolesi L."/>
            <person name="Pistocchi R."/>
        </authorList>
    </citation>
    <scope>NUCLEOTIDE SEQUENCE [LARGE SCALE GENOMIC DNA]</scope>
    <source>
        <strain evidence="22">LRLZ20PSL1</strain>
    </source>
</reference>
<dbReference type="SUPFAM" id="SSF55874">
    <property type="entry name" value="ATPase domain of HSP90 chaperone/DNA topoisomerase II/histidine kinase"/>
    <property type="match status" value="1"/>
</dbReference>
<dbReference type="InterPro" id="IPR000014">
    <property type="entry name" value="PAS"/>
</dbReference>
<evidence type="ECO:0000256" key="15">
    <source>
        <dbReference type="SAM" id="Phobius"/>
    </source>
</evidence>
<dbReference type="GO" id="GO:0005524">
    <property type="term" value="F:ATP binding"/>
    <property type="evidence" value="ECO:0007669"/>
    <property type="project" value="UniProtKB-KW"/>
</dbReference>
<dbReference type="InterPro" id="IPR033479">
    <property type="entry name" value="dCache_1"/>
</dbReference>
<evidence type="ECO:0000259" key="17">
    <source>
        <dbReference type="PROSITE" id="PS50110"/>
    </source>
</evidence>
<dbReference type="PANTHER" id="PTHR43047">
    <property type="entry name" value="TWO-COMPONENT HISTIDINE PROTEIN KINASE"/>
    <property type="match status" value="1"/>
</dbReference>
<evidence type="ECO:0000256" key="11">
    <source>
        <dbReference type="ARBA" id="ARBA00022989"/>
    </source>
</evidence>
<comment type="subcellular location">
    <subcellularLocation>
        <location evidence="2">Cell membrane</location>
        <topology evidence="2">Multi-pass membrane protein</topology>
    </subcellularLocation>
</comment>